<proteinExistence type="predicted"/>
<accession>A0A7X5TTD0</accession>
<evidence type="ECO:0000313" key="2">
    <source>
        <dbReference type="Proteomes" id="UP000541033"/>
    </source>
</evidence>
<protein>
    <submittedName>
        <fullName evidence="1">Uncharacterized protein</fullName>
    </submittedName>
</protein>
<name>A0A7X5TTD0_9MICO</name>
<evidence type="ECO:0000313" key="1">
    <source>
        <dbReference type="EMBL" id="NIH53364.1"/>
    </source>
</evidence>
<keyword evidence="2" id="KW-1185">Reference proteome</keyword>
<gene>
    <name evidence="1" type="ORF">FHX76_001232</name>
</gene>
<reference evidence="1 2" key="1">
    <citation type="submission" date="2020-02" db="EMBL/GenBank/DDBJ databases">
        <title>Sequencing the genomes of 1000 actinobacteria strains.</title>
        <authorList>
            <person name="Klenk H.-P."/>
        </authorList>
    </citation>
    <scope>NUCLEOTIDE SEQUENCE [LARGE SCALE GENOMIC DNA]</scope>
    <source>
        <strain evidence="1 2">DSM 27960</strain>
    </source>
</reference>
<dbReference type="EMBL" id="JAAMOX010000001">
    <property type="protein sequence ID" value="NIH53364.1"/>
    <property type="molecule type" value="Genomic_DNA"/>
</dbReference>
<comment type="caution">
    <text evidence="1">The sequence shown here is derived from an EMBL/GenBank/DDBJ whole genome shotgun (WGS) entry which is preliminary data.</text>
</comment>
<dbReference type="Proteomes" id="UP000541033">
    <property type="component" value="Unassembled WGS sequence"/>
</dbReference>
<sequence>MMIARRVVIVRMAQTDRRVPRIALHVPVIVRITLIVRRVLVTARITLIALRAPVIGRTTLIAQHAPVIVRITLIAPHAQAIAPITQNDLNGPVTAPIVRIAHVVMIEHHVATVRTTQNVQRVPATVPSVMIGRPVVMTVSKAPDTDAQSAAGVRIAQVVPTWGSVATAVMDVAGVTVNPHVMFAPMTRAATAANTVS</sequence>
<organism evidence="1 2">
    <name type="scientific">Lysinibacter cavernae</name>
    <dbReference type="NCBI Taxonomy" id="1640652"/>
    <lineage>
        <taxon>Bacteria</taxon>
        <taxon>Bacillati</taxon>
        <taxon>Actinomycetota</taxon>
        <taxon>Actinomycetes</taxon>
        <taxon>Micrococcales</taxon>
        <taxon>Microbacteriaceae</taxon>
        <taxon>Lysinibacter</taxon>
    </lineage>
</organism>
<dbReference type="AlphaFoldDB" id="A0A7X5TTD0"/>